<feature type="chain" id="PRO_5039249076" evidence="1">
    <location>
        <begin position="29"/>
        <end position="532"/>
    </location>
</feature>
<evidence type="ECO:0000313" key="3">
    <source>
        <dbReference type="EMBL" id="MBP1039437.1"/>
    </source>
</evidence>
<dbReference type="AlphaFoldDB" id="A0A940P7M7"/>
<protein>
    <submittedName>
        <fullName evidence="3">DUF5011 domain-containing protein</fullName>
    </submittedName>
</protein>
<gene>
    <name evidence="3" type="ORF">I6N95_00315</name>
</gene>
<evidence type="ECO:0000259" key="2">
    <source>
        <dbReference type="Pfam" id="PF16403"/>
    </source>
</evidence>
<evidence type="ECO:0000313" key="4">
    <source>
        <dbReference type="Proteomes" id="UP000674938"/>
    </source>
</evidence>
<dbReference type="EMBL" id="JAEEGA010000001">
    <property type="protein sequence ID" value="MBP1039437.1"/>
    <property type="molecule type" value="Genomic_DNA"/>
</dbReference>
<accession>A0A940P7M7</accession>
<keyword evidence="1" id="KW-0732">Signal</keyword>
<comment type="caution">
    <text evidence="3">The sequence shown here is derived from an EMBL/GenBank/DDBJ whole genome shotgun (WGS) entry which is preliminary data.</text>
</comment>
<organism evidence="3 4">
    <name type="scientific">Vagococcus allomyrinae</name>
    <dbReference type="NCBI Taxonomy" id="2794353"/>
    <lineage>
        <taxon>Bacteria</taxon>
        <taxon>Bacillati</taxon>
        <taxon>Bacillota</taxon>
        <taxon>Bacilli</taxon>
        <taxon>Lactobacillales</taxon>
        <taxon>Enterococcaceae</taxon>
        <taxon>Vagococcus</taxon>
    </lineage>
</organism>
<sequence>MKAKSNKNRGAKYIMLASVLASTALAMASPEPVAAAELAPNTLSLLDKDARFISSGITYTDFLGSEQEISIPESSEVTMNTTATEVIIKFDNQTYRLMNAKNLTLTNIMVKNKVGFYTDTIVDMTFDGVTFVNGANIEAMNKLKSLTVVRSNFGSTDYSLAVKSSPYLTKFSIDESEFAADLHIYTNRPLGEVNVTNSILQDDARQQNNLSTYRTNYSNTRFERYNGSRIIGTGGRKAGDSFYINEQPERGIGKSQFKASAKGSISYTDNFSDEAHNIPVGAYTPITSVKASGDKITIKMQNGAQHIINNPRDITFNNVDIKSDVSLTAKTLRLENIAFIDCRTEVISVGNSETLQSFEIHRSEISQKQGYINVFKNTVLTRVVMQQSTVKGTSGYTSIHNNLAIEDFIMNDNLYDGYVYAQNSGSAMLQFSNCRFNEYVAANNVIEGEGGIQPIGEVPEIYAFDTFVNKGDEFNALEGIEAYDYEDGDLTKAIQVEPHSVNTDRNGVYPVTYKVTDSHGNTTVVTIEVTVG</sequence>
<evidence type="ECO:0000256" key="1">
    <source>
        <dbReference type="SAM" id="SignalP"/>
    </source>
</evidence>
<dbReference type="Pfam" id="PF16403">
    <property type="entry name" value="Bact_surface_Ig-like"/>
    <property type="match status" value="1"/>
</dbReference>
<dbReference type="RefSeq" id="WP_209524344.1">
    <property type="nucleotide sequence ID" value="NZ_JAEEGA010000001.1"/>
</dbReference>
<name>A0A940P7M7_9ENTE</name>
<feature type="domain" description="Pesticidal crystal protein Cry22Aa Ig-like" evidence="2">
    <location>
        <begin position="466"/>
        <end position="531"/>
    </location>
</feature>
<proteinExistence type="predicted"/>
<dbReference type="InterPro" id="IPR032179">
    <property type="entry name" value="Cry22Aa_Ig-like"/>
</dbReference>
<feature type="signal peptide" evidence="1">
    <location>
        <begin position="1"/>
        <end position="28"/>
    </location>
</feature>
<reference evidence="3" key="1">
    <citation type="submission" date="2020-12" db="EMBL/GenBank/DDBJ databases">
        <title>Vagococcus allomyrinae sp. nov. and Enterococcus lavae sp. nov., isolated from the larvae of Allomyrina dichotoma.</title>
        <authorList>
            <person name="Lee S.D."/>
        </authorList>
    </citation>
    <scope>NUCLEOTIDE SEQUENCE</scope>
    <source>
        <strain evidence="3">BWB3-3</strain>
    </source>
</reference>
<dbReference type="InterPro" id="IPR013783">
    <property type="entry name" value="Ig-like_fold"/>
</dbReference>
<dbReference type="Gene3D" id="2.60.40.10">
    <property type="entry name" value="Immunoglobulins"/>
    <property type="match status" value="1"/>
</dbReference>
<keyword evidence="4" id="KW-1185">Reference proteome</keyword>
<dbReference type="Proteomes" id="UP000674938">
    <property type="component" value="Unassembled WGS sequence"/>
</dbReference>